<sequence>MYGANLSGADLLNRRIGGLEIRHKLASSSVTQYPAPATNNPTTLGKHPQGKMLLFARQFLGASGRLLFHQAK</sequence>
<name>A0A484ZN56_9GAMM</name>
<evidence type="ECO:0000313" key="1">
    <source>
        <dbReference type="EMBL" id="VFS49388.1"/>
    </source>
</evidence>
<organism evidence="1 2">
    <name type="scientific">Budvicia aquatica</name>
    <dbReference type="NCBI Taxonomy" id="82979"/>
    <lineage>
        <taxon>Bacteria</taxon>
        <taxon>Pseudomonadati</taxon>
        <taxon>Pseudomonadota</taxon>
        <taxon>Gammaproteobacteria</taxon>
        <taxon>Enterobacterales</taxon>
        <taxon>Budviciaceae</taxon>
        <taxon>Budvicia</taxon>
    </lineage>
</organism>
<dbReference type="Proteomes" id="UP000373449">
    <property type="component" value="Unassembled WGS sequence"/>
</dbReference>
<protein>
    <submittedName>
        <fullName evidence="1">Uncharacterized protein</fullName>
    </submittedName>
</protein>
<evidence type="ECO:0000313" key="2">
    <source>
        <dbReference type="Proteomes" id="UP000373449"/>
    </source>
</evidence>
<proteinExistence type="predicted"/>
<reference evidence="1 2" key="1">
    <citation type="submission" date="2019-03" db="EMBL/GenBank/DDBJ databases">
        <authorList>
            <consortium name="Pathogen Informatics"/>
        </authorList>
    </citation>
    <scope>NUCLEOTIDE SEQUENCE [LARGE SCALE GENOMIC DNA]</scope>
    <source>
        <strain evidence="1 2">NCTC12282</strain>
    </source>
</reference>
<gene>
    <name evidence="1" type="ORF">NCTC12282_03865</name>
</gene>
<accession>A0A484ZN56</accession>
<dbReference type="EMBL" id="CAADJA010000002">
    <property type="protein sequence ID" value="VFS49388.1"/>
    <property type="molecule type" value="Genomic_DNA"/>
</dbReference>
<dbReference type="AlphaFoldDB" id="A0A484ZN56"/>